<protein>
    <submittedName>
        <fullName evidence="1">Uncharacterized protein</fullName>
    </submittedName>
</protein>
<gene>
    <name evidence="1" type="ORF">PsorP6_002062</name>
</gene>
<name>A0ACC0WVR8_9STRA</name>
<organism evidence="1 2">
    <name type="scientific">Peronosclerospora sorghi</name>
    <dbReference type="NCBI Taxonomy" id="230839"/>
    <lineage>
        <taxon>Eukaryota</taxon>
        <taxon>Sar</taxon>
        <taxon>Stramenopiles</taxon>
        <taxon>Oomycota</taxon>
        <taxon>Peronosporomycetes</taxon>
        <taxon>Peronosporales</taxon>
        <taxon>Peronosporaceae</taxon>
        <taxon>Peronosclerospora</taxon>
    </lineage>
</organism>
<dbReference type="Proteomes" id="UP001163321">
    <property type="component" value="Chromosome 1"/>
</dbReference>
<accession>A0ACC0WVR8</accession>
<sequence>MLRVFLNVYITELSQRRDRIYHDLNAKRWDDLLDPDLNKHVVPRGMKLLVDQLIYAKDYLVYNKSCGGAFTQIYGIPCYHEIRNRKRLSVNITKDDFHPHWNFERAFNGKALGLPEPPLAPPGPVIFKPHFVITRGRRRKDKSMRRDPSAWKLATQRLQAQAQIQRPGRVGGATSAAIISSHITVSNAEGNEPSTNVPSMNAAPLLTTTQTYSQGEDLDNELLAELVFTGDAPSATQAAQSAAQQGAQEQAPLQPIQRKRGRPKGSKDRQSRKRMQKAITVEVPSTSPA</sequence>
<proteinExistence type="predicted"/>
<evidence type="ECO:0000313" key="2">
    <source>
        <dbReference type="Proteomes" id="UP001163321"/>
    </source>
</evidence>
<reference evidence="1 2" key="1">
    <citation type="journal article" date="2022" name="bioRxiv">
        <title>The genome of the oomycete Peronosclerospora sorghi, a cosmopolitan pathogen of maize and sorghum, is inflated with dispersed pseudogenes.</title>
        <authorList>
            <person name="Fletcher K."/>
            <person name="Martin F."/>
            <person name="Isakeit T."/>
            <person name="Cavanaugh K."/>
            <person name="Magill C."/>
            <person name="Michelmore R."/>
        </authorList>
    </citation>
    <scope>NUCLEOTIDE SEQUENCE [LARGE SCALE GENOMIC DNA]</scope>
    <source>
        <strain evidence="1">P6</strain>
    </source>
</reference>
<dbReference type="EMBL" id="CM047580">
    <property type="protein sequence ID" value="KAI9921786.1"/>
    <property type="molecule type" value="Genomic_DNA"/>
</dbReference>
<comment type="caution">
    <text evidence="1">The sequence shown here is derived from an EMBL/GenBank/DDBJ whole genome shotgun (WGS) entry which is preliminary data.</text>
</comment>
<evidence type="ECO:0000313" key="1">
    <source>
        <dbReference type="EMBL" id="KAI9921786.1"/>
    </source>
</evidence>
<keyword evidence="2" id="KW-1185">Reference proteome</keyword>